<organism evidence="1">
    <name type="scientific">marine metagenome</name>
    <dbReference type="NCBI Taxonomy" id="408172"/>
    <lineage>
        <taxon>unclassified sequences</taxon>
        <taxon>metagenomes</taxon>
        <taxon>ecological metagenomes</taxon>
    </lineage>
</organism>
<dbReference type="EMBL" id="UINC01044382">
    <property type="protein sequence ID" value="SVB49764.1"/>
    <property type="molecule type" value="Genomic_DNA"/>
</dbReference>
<sequence length="56" mass="6010">MKLSIRAVILSIFLLTITVGGSIVYGSEENGFSKGRIVIMSIDIDSISNTNDAAMF</sequence>
<protein>
    <submittedName>
        <fullName evidence="1">Uncharacterized protein</fullName>
    </submittedName>
</protein>
<accession>A0A382EI69</accession>
<reference evidence="1" key="1">
    <citation type="submission" date="2018-05" db="EMBL/GenBank/DDBJ databases">
        <authorList>
            <person name="Lanie J.A."/>
            <person name="Ng W.-L."/>
            <person name="Kazmierczak K.M."/>
            <person name="Andrzejewski T.M."/>
            <person name="Davidsen T.M."/>
            <person name="Wayne K.J."/>
            <person name="Tettelin H."/>
            <person name="Glass J.I."/>
            <person name="Rusch D."/>
            <person name="Podicherti R."/>
            <person name="Tsui H.-C.T."/>
            <person name="Winkler M.E."/>
        </authorList>
    </citation>
    <scope>NUCLEOTIDE SEQUENCE</scope>
</reference>
<dbReference type="AlphaFoldDB" id="A0A382EI69"/>
<gene>
    <name evidence="1" type="ORF">METZ01_LOCUS202618</name>
</gene>
<name>A0A382EI69_9ZZZZ</name>
<evidence type="ECO:0000313" key="1">
    <source>
        <dbReference type="EMBL" id="SVB49764.1"/>
    </source>
</evidence>
<proteinExistence type="predicted"/>